<dbReference type="Gene3D" id="3.40.50.300">
    <property type="entry name" value="P-loop containing nucleotide triphosphate hydrolases"/>
    <property type="match status" value="1"/>
</dbReference>
<accession>K1XKD7</accession>
<dbReference type="AlphaFoldDB" id="K1XKD7"/>
<name>K1XKD7_9BACT</name>
<sequence>MFDKYANLKDFMQGNDFAGTKPAFLEHLLNKLNEHIAKKGKVLLLTLTKKSSEEVTNFLISKGYKAFYLHSEIATMDRREIINKLKKGVIDIIVWVNLLREGIDLPEVSFLAILDADKEGFLRSTTSLIQIIWRASRNPHSEVVLYSDNFTESMVKALRETYRRRGIQDRYNKKHHITPEKAESNVKELHVVKTDEVLAQSFDKLTRGKTKRLKRMTKVEKEIILKDLKKQLDESIAAWKFEDAAVIRDQIKEISGE</sequence>
<dbReference type="InterPro" id="IPR004807">
    <property type="entry name" value="UvrB"/>
</dbReference>
<dbReference type="Pfam" id="PF12344">
    <property type="entry name" value="UvrB"/>
    <property type="match status" value="1"/>
</dbReference>
<dbReference type="InterPro" id="IPR024759">
    <property type="entry name" value="UvrB_YAD/RRR_dom"/>
</dbReference>
<evidence type="ECO:0000259" key="5">
    <source>
        <dbReference type="PROSITE" id="PS51194"/>
    </source>
</evidence>
<dbReference type="Gene3D" id="4.10.860.10">
    <property type="entry name" value="UVR domain"/>
    <property type="match status" value="1"/>
</dbReference>
<dbReference type="SMART" id="SM00490">
    <property type="entry name" value="HELICc"/>
    <property type="match status" value="1"/>
</dbReference>
<organism evidence="6">
    <name type="scientific">uncultured bacterium</name>
    <name type="common">gcode 4</name>
    <dbReference type="NCBI Taxonomy" id="1234023"/>
    <lineage>
        <taxon>Bacteria</taxon>
        <taxon>environmental samples</taxon>
    </lineage>
</organism>
<evidence type="ECO:0000256" key="3">
    <source>
        <dbReference type="ARBA" id="ARBA00029504"/>
    </source>
</evidence>
<proteinExistence type="inferred from homology"/>
<dbReference type="InterPro" id="IPR036876">
    <property type="entry name" value="UVR_dom_sf"/>
</dbReference>
<reference evidence="6" key="1">
    <citation type="journal article" date="2012" name="Science">
        <title>Fermentation, hydrogen, and sulfur metabolism in multiple uncultivated bacterial phyla.</title>
        <authorList>
            <person name="Wrighton K.C."/>
            <person name="Thomas B.C."/>
            <person name="Sharon I."/>
            <person name="Miller C.S."/>
            <person name="Castelle C.J."/>
            <person name="VerBerkmoes N.C."/>
            <person name="Wilkins M.J."/>
            <person name="Hettich R.L."/>
            <person name="Lipton M.S."/>
            <person name="Williams K.H."/>
            <person name="Long P.E."/>
            <person name="Banfield J.F."/>
        </authorList>
    </citation>
    <scope>NUCLEOTIDE SEQUENCE [LARGE SCALE GENOMIC DNA]</scope>
</reference>
<evidence type="ECO:0000259" key="4">
    <source>
        <dbReference type="PROSITE" id="PS50151"/>
    </source>
</evidence>
<dbReference type="GO" id="GO:0016887">
    <property type="term" value="F:ATP hydrolysis activity"/>
    <property type="evidence" value="ECO:0007669"/>
    <property type="project" value="InterPro"/>
</dbReference>
<dbReference type="PANTHER" id="PTHR24029:SF0">
    <property type="entry name" value="UVRABC SYSTEM PROTEIN B"/>
    <property type="match status" value="1"/>
</dbReference>
<evidence type="ECO:0000256" key="1">
    <source>
        <dbReference type="ARBA" id="ARBA00008533"/>
    </source>
</evidence>
<feature type="domain" description="Helicase C-terminal" evidence="5">
    <location>
        <begin position="24"/>
        <end position="190"/>
    </location>
</feature>
<comment type="similarity">
    <text evidence="1">Belongs to the UvrB family.</text>
</comment>
<dbReference type="PROSITE" id="PS51194">
    <property type="entry name" value="HELICASE_CTER"/>
    <property type="match status" value="1"/>
</dbReference>
<dbReference type="GO" id="GO:0003677">
    <property type="term" value="F:DNA binding"/>
    <property type="evidence" value="ECO:0007669"/>
    <property type="project" value="InterPro"/>
</dbReference>
<feature type="domain" description="UVR" evidence="4">
    <location>
        <begin position="222"/>
        <end position="257"/>
    </location>
</feature>
<comment type="subunit">
    <text evidence="2">Forms a heterotetramer with UvrA during the search for lesions. Interacts with UvrC in an incision complex.</text>
</comment>
<dbReference type="GO" id="GO:0005524">
    <property type="term" value="F:ATP binding"/>
    <property type="evidence" value="ECO:0007669"/>
    <property type="project" value="InterPro"/>
</dbReference>
<dbReference type="EMBL" id="AMFJ01036019">
    <property type="protein sequence ID" value="EKD25602.1"/>
    <property type="molecule type" value="Genomic_DNA"/>
</dbReference>
<dbReference type="SUPFAM" id="SSF46600">
    <property type="entry name" value="C-terminal UvrC-binding domain of UvrB"/>
    <property type="match status" value="1"/>
</dbReference>
<dbReference type="InterPro" id="IPR001650">
    <property type="entry name" value="Helicase_C-like"/>
</dbReference>
<protein>
    <recommendedName>
        <fullName evidence="3">UvrABC system protein B</fullName>
    </recommendedName>
</protein>
<dbReference type="InterPro" id="IPR001943">
    <property type="entry name" value="UVR_dom"/>
</dbReference>
<comment type="caution">
    <text evidence="6">The sequence shown here is derived from an EMBL/GenBank/DDBJ whole genome shotgun (WGS) entry which is preliminary data.</text>
</comment>
<dbReference type="PROSITE" id="PS50151">
    <property type="entry name" value="UVR"/>
    <property type="match status" value="1"/>
</dbReference>
<evidence type="ECO:0000256" key="2">
    <source>
        <dbReference type="ARBA" id="ARBA00026033"/>
    </source>
</evidence>
<dbReference type="Pfam" id="PF02151">
    <property type="entry name" value="UVR"/>
    <property type="match status" value="1"/>
</dbReference>
<dbReference type="InterPro" id="IPR027417">
    <property type="entry name" value="P-loop_NTPase"/>
</dbReference>
<evidence type="ECO:0000313" key="6">
    <source>
        <dbReference type="EMBL" id="EKD25602.1"/>
    </source>
</evidence>
<dbReference type="GO" id="GO:0006289">
    <property type="term" value="P:nucleotide-excision repair"/>
    <property type="evidence" value="ECO:0007669"/>
    <property type="project" value="InterPro"/>
</dbReference>
<dbReference type="PANTHER" id="PTHR24029">
    <property type="entry name" value="UVRABC SYSTEM PROTEIN B"/>
    <property type="match status" value="1"/>
</dbReference>
<dbReference type="GO" id="GO:0009380">
    <property type="term" value="C:excinuclease repair complex"/>
    <property type="evidence" value="ECO:0007669"/>
    <property type="project" value="InterPro"/>
</dbReference>
<gene>
    <name evidence="6" type="primary">uvrB</name>
    <name evidence="6" type="ORF">ACD_80C00012G0018</name>
</gene>
<dbReference type="SUPFAM" id="SSF52540">
    <property type="entry name" value="P-loop containing nucleoside triphosphate hydrolases"/>
    <property type="match status" value="1"/>
</dbReference>
<dbReference type="Pfam" id="PF00271">
    <property type="entry name" value="Helicase_C"/>
    <property type="match status" value="1"/>
</dbReference>